<feature type="region of interest" description="Disordered" evidence="1">
    <location>
        <begin position="1"/>
        <end position="22"/>
    </location>
</feature>
<dbReference type="InParanoid" id="A0A3Q1EM87"/>
<dbReference type="STRING" id="80966.ENSAPOP00000005008"/>
<dbReference type="PANTHER" id="PTHR46345:SF11">
    <property type="entry name" value="FORMIN-J-LIKE"/>
    <property type="match status" value="1"/>
</dbReference>
<accession>A0A3Q1EM87</accession>
<dbReference type="Gene3D" id="1.20.58.2220">
    <property type="entry name" value="Formin, FH2 domain"/>
    <property type="match status" value="1"/>
</dbReference>
<dbReference type="PROSITE" id="PS51444">
    <property type="entry name" value="FH2"/>
    <property type="match status" value="1"/>
</dbReference>
<organism evidence="3 4">
    <name type="scientific">Acanthochromis polyacanthus</name>
    <name type="common">spiny chromis</name>
    <dbReference type="NCBI Taxonomy" id="80966"/>
    <lineage>
        <taxon>Eukaryota</taxon>
        <taxon>Metazoa</taxon>
        <taxon>Chordata</taxon>
        <taxon>Craniata</taxon>
        <taxon>Vertebrata</taxon>
        <taxon>Euteleostomi</taxon>
        <taxon>Actinopterygii</taxon>
        <taxon>Neopterygii</taxon>
        <taxon>Teleostei</taxon>
        <taxon>Neoteleostei</taxon>
        <taxon>Acanthomorphata</taxon>
        <taxon>Ovalentaria</taxon>
        <taxon>Pomacentridae</taxon>
        <taxon>Acanthochromis</taxon>
    </lineage>
</organism>
<dbReference type="PANTHER" id="PTHR46345">
    <property type="entry name" value="INVERTED FORMIN-2"/>
    <property type="match status" value="1"/>
</dbReference>
<dbReference type="InterPro" id="IPR042201">
    <property type="entry name" value="FH2_Formin_sf"/>
</dbReference>
<protein>
    <submittedName>
        <fullName evidence="3">FH2 domain-containing protein 1-like</fullName>
    </submittedName>
</protein>
<reference evidence="3" key="2">
    <citation type="submission" date="2025-09" db="UniProtKB">
        <authorList>
            <consortium name="Ensembl"/>
        </authorList>
    </citation>
    <scope>IDENTIFICATION</scope>
</reference>
<dbReference type="AlphaFoldDB" id="A0A3Q1EM87"/>
<feature type="compositionally biased region" description="Low complexity" evidence="1">
    <location>
        <begin position="1"/>
        <end position="13"/>
    </location>
</feature>
<reference evidence="3" key="1">
    <citation type="submission" date="2025-08" db="UniProtKB">
        <authorList>
            <consortium name="Ensembl"/>
        </authorList>
    </citation>
    <scope>IDENTIFICATION</scope>
</reference>
<proteinExistence type="predicted"/>
<feature type="region of interest" description="Disordered" evidence="1">
    <location>
        <begin position="37"/>
        <end position="57"/>
    </location>
</feature>
<dbReference type="SUPFAM" id="SSF101447">
    <property type="entry name" value="Formin homology 2 domain (FH2 domain)"/>
    <property type="match status" value="1"/>
</dbReference>
<evidence type="ECO:0000256" key="1">
    <source>
        <dbReference type="SAM" id="MobiDB-lite"/>
    </source>
</evidence>
<name>A0A3Q1EM87_9TELE</name>
<feature type="domain" description="FH2" evidence="2">
    <location>
        <begin position="54"/>
        <end position="204"/>
    </location>
</feature>
<evidence type="ECO:0000313" key="4">
    <source>
        <dbReference type="Proteomes" id="UP000257200"/>
    </source>
</evidence>
<dbReference type="Ensembl" id="ENSAPOT00000009074.1">
    <property type="protein sequence ID" value="ENSAPOP00000005008.1"/>
    <property type="gene ID" value="ENSAPOG00000006639.1"/>
</dbReference>
<sequence>MSQRAAAARAAAAPRPPSLPRIRPLCLDTLTPPCLPSTPMPPSMKPRRLHPATGNHNVRKKRRVRSFFWKPIPEEKVRGKPNIWTMAVRQQQYQIDVRSVEELFGQQEEAVAGVRGAAPTTGSSARVARSRSFKESSKDEISILDSKRGMNVGIFLKQFKKSNRSIVEDIRRGEGKIYGAELLKDLLKLLPDVEEVCVCLTLAV</sequence>
<dbReference type="Proteomes" id="UP000257200">
    <property type="component" value="Unplaced"/>
</dbReference>
<dbReference type="InterPro" id="IPR015425">
    <property type="entry name" value="FH2_Formin"/>
</dbReference>
<evidence type="ECO:0000313" key="3">
    <source>
        <dbReference type="Ensembl" id="ENSAPOP00000005008.1"/>
    </source>
</evidence>
<keyword evidence="4" id="KW-1185">Reference proteome</keyword>
<dbReference type="GeneTree" id="ENSGT00940000155128"/>
<evidence type="ECO:0000259" key="2">
    <source>
        <dbReference type="PROSITE" id="PS51444"/>
    </source>
</evidence>
<dbReference type="Pfam" id="PF02181">
    <property type="entry name" value="FH2"/>
    <property type="match status" value="1"/>
</dbReference>